<name>A3QCI0_SHELP</name>
<dbReference type="KEGG" id="slo:Shew_1308"/>
<protein>
    <submittedName>
        <fullName evidence="2">Uncharacterized protein</fullName>
    </submittedName>
</protein>
<evidence type="ECO:0000313" key="3">
    <source>
        <dbReference type="Proteomes" id="UP000001558"/>
    </source>
</evidence>
<sequence length="410" mass="47036">MIRSVLSKISLQLFTYKIRKILQVRTEIRTNIFRRMYVDACEMYPENTLSENSDIASTVTQALLGLDSFNLNIDESSVDAVRQRASNDEWASQNIADYHRVTAYYFSYNDSYSLHSEHIEEAMRQAKEALASVEALSDLSFSNLVKSVKNDKSLLRKRIRASNKLKIEREKLEIMSPIKITSAHFSVSLTLISTLFIISGFVYTKSFFYWFGINVGDFYSVQDYLASSIDVISSTALSAFMGLLSLFYGLSRALNDELHDGQFDIQEKRRDYVLPFILITSSLGLASSVYFTGRWPSILVFPIVFTLLMYTYFKIPIWKFVENKAAVGTACLVIAFFFMHLGFRIKDNVENVLLDEYEPIYSIKLQSKYKQYSQMSYLTSNSNFVFLVDTQTKEVVVLPKNSVTSYKING</sequence>
<dbReference type="EMBL" id="CP000606">
    <property type="protein sequence ID" value="ABO23178.1"/>
    <property type="molecule type" value="Genomic_DNA"/>
</dbReference>
<gene>
    <name evidence="2" type="ordered locus">Shew_1308</name>
</gene>
<dbReference type="Proteomes" id="UP000001558">
    <property type="component" value="Chromosome"/>
</dbReference>
<reference evidence="2 3" key="1">
    <citation type="submission" date="2007-03" db="EMBL/GenBank/DDBJ databases">
        <title>Complete sequence of Shewanella loihica PV-4.</title>
        <authorList>
            <consortium name="US DOE Joint Genome Institute"/>
            <person name="Copeland A."/>
            <person name="Lucas S."/>
            <person name="Lapidus A."/>
            <person name="Barry K."/>
            <person name="Detter J.C."/>
            <person name="Glavina del Rio T."/>
            <person name="Hammon N."/>
            <person name="Israni S."/>
            <person name="Dalin E."/>
            <person name="Tice H."/>
            <person name="Pitluck S."/>
            <person name="Chain P."/>
            <person name="Malfatti S."/>
            <person name="Shin M."/>
            <person name="Vergez L."/>
            <person name="Schmutz J."/>
            <person name="Larimer F."/>
            <person name="Land M."/>
            <person name="Hauser L."/>
            <person name="Kyrpides N."/>
            <person name="Mikhailova N."/>
            <person name="Romine M.F."/>
            <person name="Serres G."/>
            <person name="Fredrickson J."/>
            <person name="Tiedje J."/>
            <person name="Richardson P."/>
        </authorList>
    </citation>
    <scope>NUCLEOTIDE SEQUENCE [LARGE SCALE GENOMIC DNA]</scope>
    <source>
        <strain evidence="3">ATCC BAA-1088 / PV-4</strain>
    </source>
</reference>
<keyword evidence="1" id="KW-0472">Membrane</keyword>
<evidence type="ECO:0000313" key="2">
    <source>
        <dbReference type="EMBL" id="ABO23178.1"/>
    </source>
</evidence>
<accession>A3QCI0</accession>
<keyword evidence="3" id="KW-1185">Reference proteome</keyword>
<evidence type="ECO:0000256" key="1">
    <source>
        <dbReference type="SAM" id="Phobius"/>
    </source>
</evidence>
<proteinExistence type="predicted"/>
<feature type="transmembrane region" description="Helical" evidence="1">
    <location>
        <begin position="297"/>
        <end position="313"/>
    </location>
</feature>
<feature type="transmembrane region" description="Helical" evidence="1">
    <location>
        <begin position="185"/>
        <end position="211"/>
    </location>
</feature>
<dbReference type="eggNOG" id="ENOG502ZK2X">
    <property type="taxonomic scope" value="Bacteria"/>
</dbReference>
<dbReference type="OrthoDB" id="10012307at2"/>
<feature type="transmembrane region" description="Helical" evidence="1">
    <location>
        <begin position="325"/>
        <end position="343"/>
    </location>
</feature>
<feature type="transmembrane region" description="Helical" evidence="1">
    <location>
        <begin position="231"/>
        <end position="251"/>
    </location>
</feature>
<feature type="transmembrane region" description="Helical" evidence="1">
    <location>
        <begin position="272"/>
        <end position="291"/>
    </location>
</feature>
<dbReference type="AlphaFoldDB" id="A3QCI0"/>
<dbReference type="HOGENOM" id="CLU_670646_0_0_6"/>
<organism evidence="2 3">
    <name type="scientific">Shewanella loihica (strain ATCC BAA-1088 / PV-4)</name>
    <dbReference type="NCBI Taxonomy" id="323850"/>
    <lineage>
        <taxon>Bacteria</taxon>
        <taxon>Pseudomonadati</taxon>
        <taxon>Pseudomonadota</taxon>
        <taxon>Gammaproteobacteria</taxon>
        <taxon>Alteromonadales</taxon>
        <taxon>Shewanellaceae</taxon>
        <taxon>Shewanella</taxon>
    </lineage>
</organism>
<keyword evidence="1" id="KW-0812">Transmembrane</keyword>
<dbReference type="RefSeq" id="WP_011865110.1">
    <property type="nucleotide sequence ID" value="NC_009092.1"/>
</dbReference>
<keyword evidence="1" id="KW-1133">Transmembrane helix</keyword>